<keyword evidence="1" id="KW-0732">Signal</keyword>
<evidence type="ECO:0000313" key="2">
    <source>
        <dbReference type="EMBL" id="APZ95376.1"/>
    </source>
</evidence>
<feature type="chain" id="PRO_5012659144" evidence="1">
    <location>
        <begin position="28"/>
        <end position="431"/>
    </location>
</feature>
<dbReference type="AlphaFoldDB" id="A0A1P8WMT5"/>
<evidence type="ECO:0000256" key="1">
    <source>
        <dbReference type="SAM" id="SignalP"/>
    </source>
</evidence>
<proteinExistence type="predicted"/>
<dbReference type="OrthoDB" id="9815249at2"/>
<sequence length="431" mass="49064" precursor="true">MRCTRILTSVLLPVACLTTDFSGSVVADEAAPVEEYLLQGKLADGAAAMQALVEKDSANQQARFSLGVVEFLQAIEGLGQDQYRFGLLGRRARSIPFMRLPIEENKQPEQISYKDARAMLQRFVNQLQRAEQTLSAVTPDDVRLPLKLGQIRLDLNNDGEVTNEESLWHITQVLQNPRRPPEAAAPKKFPIVFDAGDVPWLQGYCHALSALGEIVLAHDWQDQFERTAHLFYPNVDSPYEYLQAEGIGPFMGFGGQNIFDFVAWLHTINYEVVEPERMQKALMHMETVIRLSRASWKLIEAEEDDENEWLPNSKQTSVMKGFSIGRAQITGWHEFLDELELILQGKKLVPFWRGIKGGVSPFTNRFPVNPDIGINVRKIFTEPTRFDLALWLQGTGLQPYLEKGDITSPEKWQKMMANFRGQFFNFALWFN</sequence>
<accession>A0A1P8WMT5</accession>
<dbReference type="RefSeq" id="WP_083732312.1">
    <property type="nucleotide sequence ID" value="NZ_CP017641.1"/>
</dbReference>
<dbReference type="EMBL" id="CP017641">
    <property type="protein sequence ID" value="APZ95376.1"/>
    <property type="molecule type" value="Genomic_DNA"/>
</dbReference>
<reference evidence="2 3" key="1">
    <citation type="journal article" date="2016" name="Front. Microbiol.">
        <title>Fuerstia marisgermanicae gen. nov., sp. nov., an Unusual Member of the Phylum Planctomycetes from the German Wadden Sea.</title>
        <authorList>
            <person name="Kohn T."/>
            <person name="Heuer A."/>
            <person name="Jogler M."/>
            <person name="Vollmers J."/>
            <person name="Boedeker C."/>
            <person name="Bunk B."/>
            <person name="Rast P."/>
            <person name="Borchert D."/>
            <person name="Glockner I."/>
            <person name="Freese H.M."/>
            <person name="Klenk H.P."/>
            <person name="Overmann J."/>
            <person name="Kaster A.K."/>
            <person name="Rohde M."/>
            <person name="Wiegand S."/>
            <person name="Jogler C."/>
        </authorList>
    </citation>
    <scope>NUCLEOTIDE SEQUENCE [LARGE SCALE GENOMIC DNA]</scope>
    <source>
        <strain evidence="2 3">NH11</strain>
    </source>
</reference>
<keyword evidence="3" id="KW-1185">Reference proteome</keyword>
<gene>
    <name evidence="2" type="ORF">Fuma_05034</name>
</gene>
<evidence type="ECO:0000313" key="3">
    <source>
        <dbReference type="Proteomes" id="UP000187735"/>
    </source>
</evidence>
<protein>
    <submittedName>
        <fullName evidence="2">Uncharacterized protein</fullName>
    </submittedName>
</protein>
<dbReference type="Proteomes" id="UP000187735">
    <property type="component" value="Chromosome"/>
</dbReference>
<name>A0A1P8WMT5_9PLAN</name>
<feature type="signal peptide" evidence="1">
    <location>
        <begin position="1"/>
        <end position="27"/>
    </location>
</feature>
<dbReference type="KEGG" id="fmr:Fuma_05034"/>
<organism evidence="2 3">
    <name type="scientific">Fuerstiella marisgermanici</name>
    <dbReference type="NCBI Taxonomy" id="1891926"/>
    <lineage>
        <taxon>Bacteria</taxon>
        <taxon>Pseudomonadati</taxon>
        <taxon>Planctomycetota</taxon>
        <taxon>Planctomycetia</taxon>
        <taxon>Planctomycetales</taxon>
        <taxon>Planctomycetaceae</taxon>
        <taxon>Fuerstiella</taxon>
    </lineage>
</organism>